<comment type="caution">
    <text evidence="1">The sequence shown here is derived from an EMBL/GenBank/DDBJ whole genome shotgun (WGS) entry which is preliminary data.</text>
</comment>
<evidence type="ECO:0000313" key="2">
    <source>
        <dbReference type="Proteomes" id="UP000634136"/>
    </source>
</evidence>
<evidence type="ECO:0000313" key="1">
    <source>
        <dbReference type="EMBL" id="KAF7844073.1"/>
    </source>
</evidence>
<dbReference type="EMBL" id="JAAIUW010000001">
    <property type="protein sequence ID" value="KAF7844073.1"/>
    <property type="molecule type" value="Genomic_DNA"/>
</dbReference>
<proteinExistence type="predicted"/>
<reference evidence="1" key="1">
    <citation type="submission" date="2020-09" db="EMBL/GenBank/DDBJ databases">
        <title>Genome-Enabled Discovery of Anthraquinone Biosynthesis in Senna tora.</title>
        <authorList>
            <person name="Kang S.-H."/>
            <person name="Pandey R.P."/>
            <person name="Lee C.-M."/>
            <person name="Sim J.-S."/>
            <person name="Jeong J.-T."/>
            <person name="Choi B.-S."/>
            <person name="Jung M."/>
            <person name="Ginzburg D."/>
            <person name="Zhao K."/>
            <person name="Won S.Y."/>
            <person name="Oh T.-J."/>
            <person name="Yu Y."/>
            <person name="Kim N.-H."/>
            <person name="Lee O.R."/>
            <person name="Lee T.-H."/>
            <person name="Bashyal P."/>
            <person name="Kim T.-S."/>
            <person name="Lee W.-H."/>
            <person name="Kawkins C."/>
            <person name="Kim C.-K."/>
            <person name="Kim J.S."/>
            <person name="Ahn B.O."/>
            <person name="Rhee S.Y."/>
            <person name="Sohng J.K."/>
        </authorList>
    </citation>
    <scope>NUCLEOTIDE SEQUENCE</scope>
    <source>
        <tissue evidence="1">Leaf</tissue>
    </source>
</reference>
<protein>
    <submittedName>
        <fullName evidence="1">Uncharacterized protein</fullName>
    </submittedName>
</protein>
<dbReference type="Proteomes" id="UP000634136">
    <property type="component" value="Unassembled WGS sequence"/>
</dbReference>
<accession>A0A834XF22</accession>
<sequence length="100" mass="11471">MSFAKLKHLIHRNLKLQPNQEVSQIIYRMPYGRNLVNFLSADVSDDEQVEADGYIPQFEFNRSGDQECGTSQAFGEDDINEDGLEMVEEMMNMPIAEPNE</sequence>
<keyword evidence="2" id="KW-1185">Reference proteome</keyword>
<gene>
    <name evidence="1" type="ORF">G2W53_000978</name>
</gene>
<dbReference type="AlphaFoldDB" id="A0A834XF22"/>
<organism evidence="1 2">
    <name type="scientific">Senna tora</name>
    <dbReference type="NCBI Taxonomy" id="362788"/>
    <lineage>
        <taxon>Eukaryota</taxon>
        <taxon>Viridiplantae</taxon>
        <taxon>Streptophyta</taxon>
        <taxon>Embryophyta</taxon>
        <taxon>Tracheophyta</taxon>
        <taxon>Spermatophyta</taxon>
        <taxon>Magnoliopsida</taxon>
        <taxon>eudicotyledons</taxon>
        <taxon>Gunneridae</taxon>
        <taxon>Pentapetalae</taxon>
        <taxon>rosids</taxon>
        <taxon>fabids</taxon>
        <taxon>Fabales</taxon>
        <taxon>Fabaceae</taxon>
        <taxon>Caesalpinioideae</taxon>
        <taxon>Cassia clade</taxon>
        <taxon>Senna</taxon>
    </lineage>
</organism>
<name>A0A834XF22_9FABA</name>